<dbReference type="EMBL" id="QWIV01000015">
    <property type="protein sequence ID" value="RMZ58129.1"/>
    <property type="molecule type" value="Genomic_DNA"/>
</dbReference>
<accession>A0A3M7L7G3</accession>
<evidence type="ECO:0000313" key="3">
    <source>
        <dbReference type="Proteomes" id="UP000267524"/>
    </source>
</evidence>
<dbReference type="InterPro" id="IPR016181">
    <property type="entry name" value="Acyl_CoA_acyltransferase"/>
</dbReference>
<feature type="domain" description="N-acetyltransferase" evidence="1">
    <location>
        <begin position="5"/>
        <end position="164"/>
    </location>
</feature>
<dbReference type="SUPFAM" id="SSF55729">
    <property type="entry name" value="Acyl-CoA N-acyltransferases (Nat)"/>
    <property type="match status" value="1"/>
</dbReference>
<evidence type="ECO:0000313" key="2">
    <source>
        <dbReference type="EMBL" id="RMZ58129.1"/>
    </source>
</evidence>
<reference evidence="2 3" key="1">
    <citation type="submission" date="2018-08" db="EMBL/GenBank/DDBJ databases">
        <title>Chryseobacterium nematophagum: a novel matrix digesting pathogen of nematodes.</title>
        <authorList>
            <person name="Page A."/>
            <person name="Roberts M."/>
            <person name="Felix M.-A."/>
            <person name="Weir W."/>
        </authorList>
    </citation>
    <scope>NUCLEOTIDE SEQUENCE [LARGE SCALE GENOMIC DNA]</scope>
    <source>
        <strain evidence="2 3">JUb275</strain>
    </source>
</reference>
<sequence length="170" mass="19893">MEDVIILRKLSVDDTEVLSTLANNRNIWNNMRDIFPHPYTIDDAKNFIAMVSKEDVQLTFGIDFNDQLVGVISFIRQPDVYRKSVEIGFWVGEEYWKKGIAKASVKKMIDYAVKNLDVNRIFANVFEYNTASMKVLKDNDFKEEGISINMVYKNNQFYNLHRFYLLINNG</sequence>
<dbReference type="PANTHER" id="PTHR43328">
    <property type="entry name" value="ACETYLTRANSFERASE-RELATED"/>
    <property type="match status" value="1"/>
</dbReference>
<dbReference type="AlphaFoldDB" id="A0A3M7L7G3"/>
<dbReference type="CDD" id="cd04301">
    <property type="entry name" value="NAT_SF"/>
    <property type="match status" value="1"/>
</dbReference>
<dbReference type="Gene3D" id="3.40.630.30">
    <property type="match status" value="1"/>
</dbReference>
<dbReference type="PANTHER" id="PTHR43328:SF1">
    <property type="entry name" value="N-ACETYLTRANSFERASE DOMAIN-CONTAINING PROTEIN"/>
    <property type="match status" value="1"/>
</dbReference>
<proteinExistence type="predicted"/>
<keyword evidence="2" id="KW-0808">Transferase</keyword>
<protein>
    <submittedName>
        <fullName evidence="2">N-acetyltransferase</fullName>
    </submittedName>
</protein>
<dbReference type="GO" id="GO:0016747">
    <property type="term" value="F:acyltransferase activity, transferring groups other than amino-acyl groups"/>
    <property type="evidence" value="ECO:0007669"/>
    <property type="project" value="InterPro"/>
</dbReference>
<dbReference type="Pfam" id="PF13302">
    <property type="entry name" value="Acetyltransf_3"/>
    <property type="match status" value="1"/>
</dbReference>
<keyword evidence="3" id="KW-1185">Reference proteome</keyword>
<dbReference type="InterPro" id="IPR000182">
    <property type="entry name" value="GNAT_dom"/>
</dbReference>
<dbReference type="RefSeq" id="WP_122548571.1">
    <property type="nucleotide sequence ID" value="NZ_QWIV01000015.1"/>
</dbReference>
<organism evidence="2 3">
    <name type="scientific">Chryseobacterium nematophagum</name>
    <dbReference type="NCBI Taxonomy" id="2305228"/>
    <lineage>
        <taxon>Bacteria</taxon>
        <taxon>Pseudomonadati</taxon>
        <taxon>Bacteroidota</taxon>
        <taxon>Flavobacteriia</taxon>
        <taxon>Flavobacteriales</taxon>
        <taxon>Weeksellaceae</taxon>
        <taxon>Chryseobacterium group</taxon>
        <taxon>Chryseobacterium</taxon>
    </lineage>
</organism>
<evidence type="ECO:0000259" key="1">
    <source>
        <dbReference type="PROSITE" id="PS51186"/>
    </source>
</evidence>
<dbReference type="PROSITE" id="PS51186">
    <property type="entry name" value="GNAT"/>
    <property type="match status" value="1"/>
</dbReference>
<name>A0A3M7L7G3_9FLAO</name>
<gene>
    <name evidence="2" type="ORF">D1632_17740</name>
</gene>
<dbReference type="Proteomes" id="UP000267524">
    <property type="component" value="Unassembled WGS sequence"/>
</dbReference>
<comment type="caution">
    <text evidence="2">The sequence shown here is derived from an EMBL/GenBank/DDBJ whole genome shotgun (WGS) entry which is preliminary data.</text>
</comment>